<proteinExistence type="predicted"/>
<dbReference type="Pfam" id="PF09527">
    <property type="entry name" value="ATPase_gene1"/>
    <property type="match status" value="1"/>
</dbReference>
<evidence type="ECO:0000313" key="4">
    <source>
        <dbReference type="Proteomes" id="UP000232163"/>
    </source>
</evidence>
<organism evidence="3 4">
    <name type="scientific">Phyllobacterium zundukense</name>
    <dbReference type="NCBI Taxonomy" id="1867719"/>
    <lineage>
        <taxon>Bacteria</taxon>
        <taxon>Pseudomonadati</taxon>
        <taxon>Pseudomonadota</taxon>
        <taxon>Alphaproteobacteria</taxon>
        <taxon>Hyphomicrobiales</taxon>
        <taxon>Phyllobacteriaceae</taxon>
        <taxon>Phyllobacterium</taxon>
    </lineage>
</organism>
<reference evidence="3 4" key="1">
    <citation type="journal article" date="2017" name="Int J Environ Stud">
        <title>Does the Miocene-Pliocene relict legume Oxytropis triphylla form nitrogen-fixing nodules with a combination of bacterial strains?</title>
        <authorList>
            <person name="Safronova V."/>
            <person name="Belimov A."/>
            <person name="Sazanova A."/>
            <person name="Kuznetsova I."/>
            <person name="Popova J."/>
            <person name="Andronov E."/>
            <person name="Verkhozina A."/>
            <person name="Tikhonovich I."/>
        </authorList>
    </citation>
    <scope>NUCLEOTIDE SEQUENCE [LARGE SCALE GENOMIC DNA]</scope>
    <source>
        <strain evidence="3 4">Tri-38</strain>
    </source>
</reference>
<dbReference type="Proteomes" id="UP000232163">
    <property type="component" value="Unassembled WGS sequence"/>
</dbReference>
<feature type="transmembrane region" description="Helical" evidence="2">
    <location>
        <begin position="93"/>
        <end position="114"/>
    </location>
</feature>
<keyword evidence="2" id="KW-1133">Transmembrane helix</keyword>
<evidence type="ECO:0000313" key="3">
    <source>
        <dbReference type="EMBL" id="PIO42083.1"/>
    </source>
</evidence>
<comment type="caution">
    <text evidence="3">The sequence shown here is derived from an EMBL/GenBank/DDBJ whole genome shotgun (WGS) entry which is preliminary data.</text>
</comment>
<keyword evidence="2" id="KW-0472">Membrane</keyword>
<protein>
    <submittedName>
        <fullName evidence="3">ATP synthase subunit</fullName>
    </submittedName>
</protein>
<dbReference type="OrthoDB" id="15401at2"/>
<name>A0A2N9VRG5_9HYPH</name>
<dbReference type="InterPro" id="IPR032820">
    <property type="entry name" value="ATPase_put"/>
</dbReference>
<evidence type="ECO:0000256" key="2">
    <source>
        <dbReference type="SAM" id="Phobius"/>
    </source>
</evidence>
<accession>A0A2N9VRG5</accession>
<keyword evidence="2" id="KW-0812">Transmembrane</keyword>
<feature type="region of interest" description="Disordered" evidence="1">
    <location>
        <begin position="1"/>
        <end position="61"/>
    </location>
</feature>
<dbReference type="AlphaFoldDB" id="A0A2N9VRG5"/>
<keyword evidence="4" id="KW-1185">Reference proteome</keyword>
<feature type="compositionally biased region" description="Polar residues" evidence="1">
    <location>
        <begin position="50"/>
        <end position="61"/>
    </location>
</feature>
<dbReference type="EMBL" id="MZMT01000053">
    <property type="protein sequence ID" value="PIO42083.1"/>
    <property type="molecule type" value="Genomic_DNA"/>
</dbReference>
<feature type="compositionally biased region" description="Basic and acidic residues" evidence="1">
    <location>
        <begin position="29"/>
        <end position="38"/>
    </location>
</feature>
<evidence type="ECO:0000256" key="1">
    <source>
        <dbReference type="SAM" id="MobiDB-lite"/>
    </source>
</evidence>
<gene>
    <name evidence="3" type="ORF">B5P45_23855</name>
</gene>
<sequence length="138" mass="14273">MPLATGKDPDKSGSVGHTPDAGKILTSDELDRRRRSLEAKLVSKGAGAKTGSQGMGTETASGVAQAMKLSSEFIAGVLVGAGLGWLADRFLGTSPWGLIILLLLGFCAGTLNILRSAGRVAENRGVTSIKDVDHDKPE</sequence>